<name>A0A383DN64_9ZZZZ</name>
<protein>
    <submittedName>
        <fullName evidence="1">Uncharacterized protein</fullName>
    </submittedName>
</protein>
<reference evidence="1" key="1">
    <citation type="submission" date="2018-05" db="EMBL/GenBank/DDBJ databases">
        <authorList>
            <person name="Lanie J.A."/>
            <person name="Ng W.-L."/>
            <person name="Kazmierczak K.M."/>
            <person name="Andrzejewski T.M."/>
            <person name="Davidsen T.M."/>
            <person name="Wayne K.J."/>
            <person name="Tettelin H."/>
            <person name="Glass J.I."/>
            <person name="Rusch D."/>
            <person name="Podicherti R."/>
            <person name="Tsui H.-C.T."/>
            <person name="Winkler M.E."/>
        </authorList>
    </citation>
    <scope>NUCLEOTIDE SEQUENCE</scope>
</reference>
<organism evidence="1">
    <name type="scientific">marine metagenome</name>
    <dbReference type="NCBI Taxonomy" id="408172"/>
    <lineage>
        <taxon>unclassified sequences</taxon>
        <taxon>metagenomes</taxon>
        <taxon>ecological metagenomes</taxon>
    </lineage>
</organism>
<dbReference type="AlphaFoldDB" id="A0A383DN64"/>
<sequence length="38" mass="4495">MQLRLFAYSANPPTFSFFSITKTFLFFLERYEAATKPL</sequence>
<gene>
    <name evidence="1" type="ORF">METZ01_LOCUS498795</name>
</gene>
<dbReference type="EMBL" id="UINC01218775">
    <property type="protein sequence ID" value="SVE45941.1"/>
    <property type="molecule type" value="Genomic_DNA"/>
</dbReference>
<accession>A0A383DN64</accession>
<proteinExistence type="predicted"/>
<evidence type="ECO:0000313" key="1">
    <source>
        <dbReference type="EMBL" id="SVE45941.1"/>
    </source>
</evidence>